<accession>A0ACC0LLU4</accession>
<organism evidence="1 2">
    <name type="scientific">Rhododendron molle</name>
    <name type="common">Chinese azalea</name>
    <name type="synonym">Azalea mollis</name>
    <dbReference type="NCBI Taxonomy" id="49168"/>
    <lineage>
        <taxon>Eukaryota</taxon>
        <taxon>Viridiplantae</taxon>
        <taxon>Streptophyta</taxon>
        <taxon>Embryophyta</taxon>
        <taxon>Tracheophyta</taxon>
        <taxon>Spermatophyta</taxon>
        <taxon>Magnoliopsida</taxon>
        <taxon>eudicotyledons</taxon>
        <taxon>Gunneridae</taxon>
        <taxon>Pentapetalae</taxon>
        <taxon>asterids</taxon>
        <taxon>Ericales</taxon>
        <taxon>Ericaceae</taxon>
        <taxon>Ericoideae</taxon>
        <taxon>Rhodoreae</taxon>
        <taxon>Rhododendron</taxon>
    </lineage>
</organism>
<evidence type="ECO:0000313" key="2">
    <source>
        <dbReference type="Proteomes" id="UP001062846"/>
    </source>
</evidence>
<keyword evidence="2" id="KW-1185">Reference proteome</keyword>
<comment type="caution">
    <text evidence="1">The sequence shown here is derived from an EMBL/GenBank/DDBJ whole genome shotgun (WGS) entry which is preliminary data.</text>
</comment>
<name>A0ACC0LLU4_RHOML</name>
<protein>
    <submittedName>
        <fullName evidence="1">Uncharacterized protein</fullName>
    </submittedName>
</protein>
<dbReference type="EMBL" id="CM046399">
    <property type="protein sequence ID" value="KAI8529221.1"/>
    <property type="molecule type" value="Genomic_DNA"/>
</dbReference>
<reference evidence="1" key="1">
    <citation type="submission" date="2022-02" db="EMBL/GenBank/DDBJ databases">
        <title>Plant Genome Project.</title>
        <authorList>
            <person name="Zhang R.-G."/>
        </authorList>
    </citation>
    <scope>NUCLEOTIDE SEQUENCE</scope>
    <source>
        <strain evidence="1">AT1</strain>
    </source>
</reference>
<evidence type="ECO:0000313" key="1">
    <source>
        <dbReference type="EMBL" id="KAI8529221.1"/>
    </source>
</evidence>
<gene>
    <name evidence="1" type="ORF">RHMOL_Rhmol12G0207900</name>
</gene>
<proteinExistence type="predicted"/>
<dbReference type="Proteomes" id="UP001062846">
    <property type="component" value="Chromosome 12"/>
</dbReference>
<sequence length="129" mass="14099">MKGGSATIVLMLVCIGMWMTNALATEEPKSLSLTRSPPATPKSPSTTSPVSADQKPPPTVLPVLPRQNPLSTAYLDPMGCDELTNDAVECIGEYWVHDFDKEYCCSIFQQVIQCPGGRYLIFGIYPQQC</sequence>